<dbReference type="InterPro" id="IPR005117">
    <property type="entry name" value="NiRdtase/SiRdtase_haem-b_fer"/>
</dbReference>
<keyword evidence="7" id="KW-0411">Iron-sulfur</keyword>
<feature type="domain" description="Nitrite/sulphite reductase 4Fe-4S" evidence="8">
    <location>
        <begin position="544"/>
        <end position="646"/>
    </location>
</feature>
<gene>
    <name evidence="10" type="ORF">BLA6863_05949</name>
</gene>
<dbReference type="GO" id="GO:0051539">
    <property type="term" value="F:4 iron, 4 sulfur cluster binding"/>
    <property type="evidence" value="ECO:0007669"/>
    <property type="project" value="UniProtKB-KW"/>
</dbReference>
<evidence type="ECO:0000313" key="10">
    <source>
        <dbReference type="EMBL" id="VWC22550.1"/>
    </source>
</evidence>
<evidence type="ECO:0000256" key="6">
    <source>
        <dbReference type="ARBA" id="ARBA00023004"/>
    </source>
</evidence>
<dbReference type="InterPro" id="IPR045854">
    <property type="entry name" value="NO2/SO3_Rdtase_4Fe4S_sf"/>
</dbReference>
<evidence type="ECO:0000256" key="3">
    <source>
        <dbReference type="ARBA" id="ARBA00022485"/>
    </source>
</evidence>
<dbReference type="GO" id="GO:0016002">
    <property type="term" value="F:sulfite reductase activity"/>
    <property type="evidence" value="ECO:0007669"/>
    <property type="project" value="TreeGrafter"/>
</dbReference>
<dbReference type="InterPro" id="IPR006067">
    <property type="entry name" value="NO2/SO3_Rdtase_4Fe4S_dom"/>
</dbReference>
<dbReference type="Gene3D" id="3.90.480.10">
    <property type="entry name" value="Sulfite Reductase Hemoprotein,Domain 2"/>
    <property type="match status" value="1"/>
</dbReference>
<dbReference type="GO" id="GO:0050311">
    <property type="term" value="F:sulfite reductase (ferredoxin) activity"/>
    <property type="evidence" value="ECO:0007669"/>
    <property type="project" value="TreeGrafter"/>
</dbReference>
<keyword evidence="5" id="KW-0560">Oxidoreductase</keyword>
<dbReference type="AlphaFoldDB" id="A0A6P2QQL0"/>
<dbReference type="GO" id="GO:0046872">
    <property type="term" value="F:metal ion binding"/>
    <property type="evidence" value="ECO:0007669"/>
    <property type="project" value="UniProtKB-KW"/>
</dbReference>
<evidence type="ECO:0000256" key="1">
    <source>
        <dbReference type="ARBA" id="ARBA00001929"/>
    </source>
</evidence>
<dbReference type="EMBL" id="CABVPY010000053">
    <property type="protein sequence ID" value="VWC22550.1"/>
    <property type="molecule type" value="Genomic_DNA"/>
</dbReference>
<evidence type="ECO:0000259" key="8">
    <source>
        <dbReference type="Pfam" id="PF01077"/>
    </source>
</evidence>
<proteinExistence type="predicted"/>
<feature type="domain" description="Nitrite/Sulfite reductase ferredoxin-like" evidence="9">
    <location>
        <begin position="435"/>
        <end position="487"/>
    </location>
</feature>
<organism evidence="10 11">
    <name type="scientific">Burkholderia lata (strain ATCC 17760 / DSM 23089 / LMG 22485 / NCIMB 9086 / R18194 / 383)</name>
    <dbReference type="NCBI Taxonomy" id="482957"/>
    <lineage>
        <taxon>Bacteria</taxon>
        <taxon>Pseudomonadati</taxon>
        <taxon>Pseudomonadota</taxon>
        <taxon>Betaproteobacteria</taxon>
        <taxon>Burkholderiales</taxon>
        <taxon>Burkholderiaceae</taxon>
        <taxon>Burkholderia</taxon>
        <taxon>Burkholderia cepacia complex</taxon>
    </lineage>
</organism>
<feature type="domain" description="Nitrite/sulphite reductase 4Fe-4S" evidence="8">
    <location>
        <begin position="204"/>
        <end position="344"/>
    </location>
</feature>
<dbReference type="PANTHER" id="PTHR11493:SF47">
    <property type="entry name" value="SULFITE REDUCTASE [NADPH] SUBUNIT BETA"/>
    <property type="match status" value="1"/>
</dbReference>
<evidence type="ECO:0000256" key="2">
    <source>
        <dbReference type="ARBA" id="ARBA00001966"/>
    </source>
</evidence>
<evidence type="ECO:0000313" key="11">
    <source>
        <dbReference type="Proteomes" id="UP000494170"/>
    </source>
</evidence>
<evidence type="ECO:0000256" key="5">
    <source>
        <dbReference type="ARBA" id="ARBA00023002"/>
    </source>
</evidence>
<dbReference type="InterPro" id="IPR036136">
    <property type="entry name" value="Nit/Sulf_reduc_fer-like_dom_sf"/>
</dbReference>
<evidence type="ECO:0000256" key="4">
    <source>
        <dbReference type="ARBA" id="ARBA00022723"/>
    </source>
</evidence>
<dbReference type="GO" id="GO:0000103">
    <property type="term" value="P:sulfate assimilation"/>
    <property type="evidence" value="ECO:0007669"/>
    <property type="project" value="TreeGrafter"/>
</dbReference>
<dbReference type="SUPFAM" id="SSF56014">
    <property type="entry name" value="Nitrite and sulphite reductase 4Fe-4S domain-like"/>
    <property type="match status" value="2"/>
</dbReference>
<accession>A0A6P2QQL0</accession>
<keyword evidence="3" id="KW-0004">4Fe-4S</keyword>
<dbReference type="Gene3D" id="3.30.413.10">
    <property type="entry name" value="Sulfite Reductase Hemoprotein, domain 1"/>
    <property type="match status" value="2"/>
</dbReference>
<dbReference type="GO" id="GO:0020037">
    <property type="term" value="F:heme binding"/>
    <property type="evidence" value="ECO:0007669"/>
    <property type="project" value="InterPro"/>
</dbReference>
<dbReference type="SUPFAM" id="SSF55124">
    <property type="entry name" value="Nitrite/Sulfite reductase N-terminal domain-like"/>
    <property type="match status" value="2"/>
</dbReference>
<dbReference type="PANTHER" id="PTHR11493">
    <property type="entry name" value="SULFITE REDUCTASE [NADPH] SUBUNIT BETA-RELATED"/>
    <property type="match status" value="1"/>
</dbReference>
<evidence type="ECO:0000256" key="7">
    <source>
        <dbReference type="ARBA" id="ARBA00023014"/>
    </source>
</evidence>
<reference evidence="10 11" key="1">
    <citation type="submission" date="2019-09" db="EMBL/GenBank/DDBJ databases">
        <authorList>
            <person name="Depoorter E."/>
        </authorList>
    </citation>
    <scope>NUCLEOTIDE SEQUENCE [LARGE SCALE GENOMIC DNA]</scope>
    <source>
        <strain evidence="10">LMG 6863</strain>
    </source>
</reference>
<sequence length="656" mass="72798">MHARMPGPRRRHAGHLLRPFRPHLLLVPPHRVPYAVSGCLTPVATSVPSRALRATAPLAYHVMYRYTVFDRALVHSRAAQFRDQLERWQHGTLSEDAFRPLRLQNGWYVQRHAPMLRVAVPYGELSSAQLRVLAQIARVYDVPDDATYRTASDAQALLGTLRLPTRSAHFTTRTNVQFNWIPLDKAADVMDLLASVDMHGIQTSGNCIRNISCDERAGVAPDEIADPRPFAEVMRQWTTLHPEFAFLPRKFKIAITGATEDRAATDWHDVGLKLVRDDTGALGFRVSVGGGMGRTPMIATLLRAFLPWQHVMNYIEAIVRVYNRYGRRDNKYKARIKILVKTEGQRYIDDVEEEFRQIVDHDGGLHTIPQVEFDRVAASFVPPRLKPRTVSLRDANQHLSAQAARHPAFARWLARNVADHRDPALRIVTLSFKRRLQAPGDASPDQLDALAGLADQFSAGEARVTHTQNVVLPWVHVDDLFLLWENARAIGLASANVGLLTDMIACPGGDFCALANARSIPIADAIAERFQDLDMLHDVGDIDLHISGCINSCGHHHSGHLGILGVDKDGAEWYQVTLGGSDGSTASGPARPGKVIGPSFSADEIVDVVDAIVNAYLDARIDDDGRSERFIDTVRRIGTEPFKAAANDARHQVEHA</sequence>
<dbReference type="Pfam" id="PF01077">
    <property type="entry name" value="NIR_SIR"/>
    <property type="match status" value="2"/>
</dbReference>
<name>A0A6P2QQL0_BURL3</name>
<protein>
    <submittedName>
        <fullName evidence="10">Nitrite reductase</fullName>
    </submittedName>
</protein>
<evidence type="ECO:0000259" key="9">
    <source>
        <dbReference type="Pfam" id="PF03460"/>
    </source>
</evidence>
<comment type="cofactor">
    <cofactor evidence="1">
        <name>siroheme</name>
        <dbReference type="ChEBI" id="CHEBI:60052"/>
    </cofactor>
</comment>
<dbReference type="InterPro" id="IPR045169">
    <property type="entry name" value="NO2/SO3_Rdtase_4Fe4S_prot"/>
</dbReference>
<keyword evidence="6" id="KW-0408">Iron</keyword>
<dbReference type="Proteomes" id="UP000494170">
    <property type="component" value="Unassembled WGS sequence"/>
</dbReference>
<dbReference type="Pfam" id="PF03460">
    <property type="entry name" value="NIR_SIR_ferr"/>
    <property type="match status" value="1"/>
</dbReference>
<comment type="cofactor">
    <cofactor evidence="2">
        <name>[4Fe-4S] cluster</name>
        <dbReference type="ChEBI" id="CHEBI:49883"/>
    </cofactor>
</comment>
<keyword evidence="4" id="KW-0479">Metal-binding</keyword>
<dbReference type="GO" id="GO:0009337">
    <property type="term" value="C:sulfite reductase complex (NADPH)"/>
    <property type="evidence" value="ECO:0007669"/>
    <property type="project" value="TreeGrafter"/>
</dbReference>